<dbReference type="OrthoDB" id="2789670at2759"/>
<keyword evidence="3 6" id="KW-0560">Oxidoreductase</keyword>
<name>A0A9Q0GZC7_9MAGN</name>
<dbReference type="EMBL" id="JAMYWD010000011">
    <property type="protein sequence ID" value="KAJ4955240.1"/>
    <property type="molecule type" value="Genomic_DNA"/>
</dbReference>
<organism evidence="7 8">
    <name type="scientific">Protea cynaroides</name>
    <dbReference type="NCBI Taxonomy" id="273540"/>
    <lineage>
        <taxon>Eukaryota</taxon>
        <taxon>Viridiplantae</taxon>
        <taxon>Streptophyta</taxon>
        <taxon>Embryophyta</taxon>
        <taxon>Tracheophyta</taxon>
        <taxon>Spermatophyta</taxon>
        <taxon>Magnoliopsida</taxon>
        <taxon>Proteales</taxon>
        <taxon>Proteaceae</taxon>
        <taxon>Protea</taxon>
    </lineage>
</organism>
<keyword evidence="8" id="KW-1185">Reference proteome</keyword>
<dbReference type="InterPro" id="IPR002401">
    <property type="entry name" value="Cyt_P450_E_grp-I"/>
</dbReference>
<sequence>MLVLEVNMDLLTLLLCLSLVLWSLRTAIILGRSWTHNKPISGKKLPPGPIPLPIVGSLFKLGDKPNESLAKLAKTYGPLMTVKLGRVTTIVASSATIAKEILQTHDQALAGRTVVDAVRALNHHEASIVWLPASARWRNLRKLCNNQIFTAQKLDASESLRRLKVRQLLAHVRECAQVDRAVDVGQAAFATTLNLLSNTVFSIDLARPDSETAQEIKAVVWGVLKEAGKPNLSDYFPVLRPLDPQGIRRRFRIYLEKLYKVFDEMIDRRLNSRASLPSPPTRNDDLLYALLVHFQENTSDFGRSDIKSLLGDIFVAGTDTSSTTLEWAMAELLHNPDSMAKIQLEIRQNLVEGKPVEEADVASLPYLQAVVKEILRLHPPVPLLIPHRAETEVEICGFFVPKHSQVLINTWAISRDPNIWTNPNSFVPERFLGSSEIDVKGRDFELIPFGAGRRICPGMTLALRMVHLMLASLLQSFNWKLEGGMSSTEMDMADKFGIT</sequence>
<comment type="caution">
    <text evidence="7">The sequence shown here is derived from an EMBL/GenBank/DDBJ whole genome shotgun (WGS) entry which is preliminary data.</text>
</comment>
<dbReference type="InterPro" id="IPR017972">
    <property type="entry name" value="Cyt_P450_CS"/>
</dbReference>
<dbReference type="InterPro" id="IPR001128">
    <property type="entry name" value="Cyt_P450"/>
</dbReference>
<evidence type="ECO:0000313" key="8">
    <source>
        <dbReference type="Proteomes" id="UP001141806"/>
    </source>
</evidence>
<comment type="cofactor">
    <cofactor evidence="5">
        <name>heme</name>
        <dbReference type="ChEBI" id="CHEBI:30413"/>
    </cofactor>
</comment>
<feature type="binding site" description="axial binding residue" evidence="5">
    <location>
        <position position="456"/>
    </location>
    <ligand>
        <name>heme</name>
        <dbReference type="ChEBI" id="CHEBI:30413"/>
    </ligand>
    <ligandPart>
        <name>Fe</name>
        <dbReference type="ChEBI" id="CHEBI:18248"/>
    </ligandPart>
</feature>
<evidence type="ECO:0000256" key="1">
    <source>
        <dbReference type="ARBA" id="ARBA00010617"/>
    </source>
</evidence>
<dbReference type="GO" id="GO:0016705">
    <property type="term" value="F:oxidoreductase activity, acting on paired donors, with incorporation or reduction of molecular oxygen"/>
    <property type="evidence" value="ECO:0007669"/>
    <property type="project" value="InterPro"/>
</dbReference>
<keyword evidence="2 5" id="KW-0479">Metal-binding</keyword>
<dbReference type="InterPro" id="IPR036396">
    <property type="entry name" value="Cyt_P450_sf"/>
</dbReference>
<dbReference type="Proteomes" id="UP001141806">
    <property type="component" value="Unassembled WGS sequence"/>
</dbReference>
<evidence type="ECO:0000256" key="4">
    <source>
        <dbReference type="ARBA" id="ARBA00023004"/>
    </source>
</evidence>
<dbReference type="Gene3D" id="1.10.630.10">
    <property type="entry name" value="Cytochrome P450"/>
    <property type="match status" value="1"/>
</dbReference>
<evidence type="ECO:0000256" key="2">
    <source>
        <dbReference type="ARBA" id="ARBA00022723"/>
    </source>
</evidence>
<dbReference type="GO" id="GO:0005506">
    <property type="term" value="F:iron ion binding"/>
    <property type="evidence" value="ECO:0007669"/>
    <property type="project" value="InterPro"/>
</dbReference>
<dbReference type="FunFam" id="1.10.630.10:FF:000007">
    <property type="entry name" value="Cytochrome P450 76C4"/>
    <property type="match status" value="1"/>
</dbReference>
<dbReference type="PROSITE" id="PS00086">
    <property type="entry name" value="CYTOCHROME_P450"/>
    <property type="match status" value="1"/>
</dbReference>
<keyword evidence="6" id="KW-0503">Monooxygenase</keyword>
<keyword evidence="5 6" id="KW-0349">Heme</keyword>
<dbReference type="SUPFAM" id="SSF48264">
    <property type="entry name" value="Cytochrome P450"/>
    <property type="match status" value="1"/>
</dbReference>
<dbReference type="CDD" id="cd11073">
    <property type="entry name" value="CYP76-like"/>
    <property type="match status" value="1"/>
</dbReference>
<dbReference type="GO" id="GO:0020037">
    <property type="term" value="F:heme binding"/>
    <property type="evidence" value="ECO:0007669"/>
    <property type="project" value="InterPro"/>
</dbReference>
<comment type="similarity">
    <text evidence="1 6">Belongs to the cytochrome P450 family.</text>
</comment>
<accession>A0A9Q0GZC7</accession>
<dbReference type="Pfam" id="PF00067">
    <property type="entry name" value="p450"/>
    <property type="match status" value="1"/>
</dbReference>
<dbReference type="AlphaFoldDB" id="A0A9Q0GZC7"/>
<evidence type="ECO:0000313" key="7">
    <source>
        <dbReference type="EMBL" id="KAJ4955240.1"/>
    </source>
</evidence>
<dbReference type="PANTHER" id="PTHR47950">
    <property type="entry name" value="CYTOCHROME P450, FAMILY 76, SUBFAMILY C, POLYPEPTIDE 5-RELATED"/>
    <property type="match status" value="1"/>
</dbReference>
<reference evidence="7" key="1">
    <citation type="journal article" date="2023" name="Plant J.">
        <title>The genome of the king protea, Protea cynaroides.</title>
        <authorList>
            <person name="Chang J."/>
            <person name="Duong T.A."/>
            <person name="Schoeman C."/>
            <person name="Ma X."/>
            <person name="Roodt D."/>
            <person name="Barker N."/>
            <person name="Li Z."/>
            <person name="Van de Peer Y."/>
            <person name="Mizrachi E."/>
        </authorList>
    </citation>
    <scope>NUCLEOTIDE SEQUENCE</scope>
    <source>
        <tissue evidence="7">Young leaves</tissue>
    </source>
</reference>
<evidence type="ECO:0000256" key="5">
    <source>
        <dbReference type="PIRSR" id="PIRSR602401-1"/>
    </source>
</evidence>
<evidence type="ECO:0008006" key="9">
    <source>
        <dbReference type="Google" id="ProtNLM"/>
    </source>
</evidence>
<evidence type="ECO:0000256" key="6">
    <source>
        <dbReference type="RuleBase" id="RU000461"/>
    </source>
</evidence>
<protein>
    <recommendedName>
        <fullName evidence="9">Cytochrome P450</fullName>
    </recommendedName>
</protein>
<dbReference type="PRINTS" id="PR00463">
    <property type="entry name" value="EP450I"/>
</dbReference>
<dbReference type="GO" id="GO:0004497">
    <property type="term" value="F:monooxygenase activity"/>
    <property type="evidence" value="ECO:0007669"/>
    <property type="project" value="UniProtKB-KW"/>
</dbReference>
<keyword evidence="4 5" id="KW-0408">Iron</keyword>
<proteinExistence type="inferred from homology"/>
<evidence type="ECO:0000256" key="3">
    <source>
        <dbReference type="ARBA" id="ARBA00023002"/>
    </source>
</evidence>
<dbReference type="PRINTS" id="PR00385">
    <property type="entry name" value="P450"/>
</dbReference>
<dbReference type="PANTHER" id="PTHR47950:SF44">
    <property type="entry name" value="CYTOCHROME P450, FAMILY 76, SUBFAMILY C, POLYPEPTIDE 5-RELATED"/>
    <property type="match status" value="1"/>
</dbReference>
<gene>
    <name evidence="7" type="ORF">NE237_012023</name>
</gene>